<dbReference type="GO" id="GO:0005615">
    <property type="term" value="C:extracellular space"/>
    <property type="evidence" value="ECO:0007669"/>
    <property type="project" value="TreeGrafter"/>
</dbReference>
<comment type="caution">
    <text evidence="2">The sequence shown here is derived from an EMBL/GenBank/DDBJ whole genome shotgun (WGS) entry which is preliminary data.</text>
</comment>
<organism evidence="2 3">
    <name type="scientific">Paralvinella palmiformis</name>
    <dbReference type="NCBI Taxonomy" id="53620"/>
    <lineage>
        <taxon>Eukaryota</taxon>
        <taxon>Metazoa</taxon>
        <taxon>Spiralia</taxon>
        <taxon>Lophotrochozoa</taxon>
        <taxon>Annelida</taxon>
        <taxon>Polychaeta</taxon>
        <taxon>Sedentaria</taxon>
        <taxon>Canalipalpata</taxon>
        <taxon>Terebellida</taxon>
        <taxon>Terebelliformia</taxon>
        <taxon>Alvinellidae</taxon>
        <taxon>Paralvinella</taxon>
    </lineage>
</organism>
<evidence type="ECO:0000259" key="1">
    <source>
        <dbReference type="PROSITE" id="PS51406"/>
    </source>
</evidence>
<evidence type="ECO:0000313" key="2">
    <source>
        <dbReference type="EMBL" id="KAK2169370.1"/>
    </source>
</evidence>
<dbReference type="PROSITE" id="PS51406">
    <property type="entry name" value="FIBRINOGEN_C_2"/>
    <property type="match status" value="1"/>
</dbReference>
<protein>
    <recommendedName>
        <fullName evidence="1">Fibrinogen C-terminal domain-containing protein</fullName>
    </recommendedName>
</protein>
<evidence type="ECO:0000313" key="3">
    <source>
        <dbReference type="Proteomes" id="UP001208570"/>
    </source>
</evidence>
<dbReference type="InterPro" id="IPR050373">
    <property type="entry name" value="Fibrinogen_C-term_domain"/>
</dbReference>
<dbReference type="Pfam" id="PF00147">
    <property type="entry name" value="Fibrinogen_C"/>
    <property type="match status" value="1"/>
</dbReference>
<dbReference type="InterPro" id="IPR002181">
    <property type="entry name" value="Fibrinogen_a/b/g_C_dom"/>
</dbReference>
<dbReference type="NCBIfam" id="NF040941">
    <property type="entry name" value="GGGWT_bact"/>
    <property type="match status" value="1"/>
</dbReference>
<dbReference type="InterPro" id="IPR036056">
    <property type="entry name" value="Fibrinogen-like_C"/>
</dbReference>
<dbReference type="EMBL" id="JAODUP010000010">
    <property type="protein sequence ID" value="KAK2169370.1"/>
    <property type="molecule type" value="Genomic_DNA"/>
</dbReference>
<accession>A0AAD9KE24</accession>
<dbReference type="Proteomes" id="UP001208570">
    <property type="component" value="Unassembled WGS sequence"/>
</dbReference>
<keyword evidence="3" id="KW-1185">Reference proteome</keyword>
<dbReference type="Gene3D" id="3.90.215.10">
    <property type="entry name" value="Gamma Fibrinogen, chain A, domain 1"/>
    <property type="match status" value="1"/>
</dbReference>
<name>A0AAD9KE24_9ANNE</name>
<proteinExistence type="predicted"/>
<dbReference type="InterPro" id="IPR014716">
    <property type="entry name" value="Fibrinogen_a/b/g_C_1"/>
</dbReference>
<sequence length="262" mass="29814">MVINEYHVSLDAVIPRSCAEIYDVNGLHTSGVYKINIAPSSSDPLNIFNIYCDMTTDGGKWMVISNGRLFTFVLVLLRRKDGSVNFDRTWDDYLRQFGLDFMHDVTERMGLSYEMRIDMTSFPRKEDNGFTGPIEKGYAKYSTFSVGSPDSFYKLTVDGFSGNWGDSLAIHNGMMFTANGTENDHDQSNNNCAEMYLAPYWYNKCSESRLTGEYGMIVHDEVVNTGSWLDKSTITFSHGILWYSYLGGDEHPQFVDMKIRPV</sequence>
<gene>
    <name evidence="2" type="ORF">LSH36_10g00023</name>
</gene>
<dbReference type="SMART" id="SM00186">
    <property type="entry name" value="FBG"/>
    <property type="match status" value="1"/>
</dbReference>
<feature type="domain" description="Fibrinogen C-terminal" evidence="1">
    <location>
        <begin position="9"/>
        <end position="262"/>
    </location>
</feature>
<reference evidence="2" key="1">
    <citation type="journal article" date="2023" name="Mol. Biol. Evol.">
        <title>Third-Generation Sequencing Reveals the Adaptive Role of the Epigenome in Three Deep-Sea Polychaetes.</title>
        <authorList>
            <person name="Perez M."/>
            <person name="Aroh O."/>
            <person name="Sun Y."/>
            <person name="Lan Y."/>
            <person name="Juniper S.K."/>
            <person name="Young C.R."/>
            <person name="Angers B."/>
            <person name="Qian P.Y."/>
        </authorList>
    </citation>
    <scope>NUCLEOTIDE SEQUENCE</scope>
    <source>
        <strain evidence="2">P08H-3</strain>
    </source>
</reference>
<dbReference type="SUPFAM" id="SSF56496">
    <property type="entry name" value="Fibrinogen C-terminal domain-like"/>
    <property type="match status" value="1"/>
</dbReference>
<dbReference type="PANTHER" id="PTHR19143">
    <property type="entry name" value="FIBRINOGEN/TENASCIN/ANGIOPOEITIN"/>
    <property type="match status" value="1"/>
</dbReference>
<dbReference type="AlphaFoldDB" id="A0AAD9KE24"/>